<sequence length="197" mass="21727">MTEIIDLGAEPGAARIAGAVVGESFHALQVSLWTIPPEDDRRALLPGFFALHAAHALTHGEIAATADRTAVAVWFDNRNPPLPPVPGLEEYVGEMKPDYAERFMALGEEMERRHPGTPHHYLALLAVLPGHQGHGLGSLLLERHHRRLDAEGIAAYLEASNVNSRRLYLRHGYEDLGEPLRLPGGPPMFPMWRPPKP</sequence>
<dbReference type="InterPro" id="IPR016181">
    <property type="entry name" value="Acyl_CoA_acyltransferase"/>
</dbReference>
<gene>
    <name evidence="2" type="ORF">BJ982_003918</name>
</gene>
<dbReference type="InterPro" id="IPR000182">
    <property type="entry name" value="GNAT_dom"/>
</dbReference>
<dbReference type="RefSeq" id="WP_184882089.1">
    <property type="nucleotide sequence ID" value="NZ_BOOV01000040.1"/>
</dbReference>
<organism evidence="2 3">
    <name type="scientific">Sphaerisporangium siamense</name>
    <dbReference type="NCBI Taxonomy" id="795645"/>
    <lineage>
        <taxon>Bacteria</taxon>
        <taxon>Bacillati</taxon>
        <taxon>Actinomycetota</taxon>
        <taxon>Actinomycetes</taxon>
        <taxon>Streptosporangiales</taxon>
        <taxon>Streptosporangiaceae</taxon>
        <taxon>Sphaerisporangium</taxon>
    </lineage>
</organism>
<reference evidence="2 3" key="1">
    <citation type="submission" date="2020-08" db="EMBL/GenBank/DDBJ databases">
        <title>Sequencing the genomes of 1000 actinobacteria strains.</title>
        <authorList>
            <person name="Klenk H.-P."/>
        </authorList>
    </citation>
    <scope>NUCLEOTIDE SEQUENCE [LARGE SCALE GENOMIC DNA]</scope>
    <source>
        <strain evidence="2 3">DSM 45784</strain>
    </source>
</reference>
<dbReference type="GO" id="GO:0016747">
    <property type="term" value="F:acyltransferase activity, transferring groups other than amino-acyl groups"/>
    <property type="evidence" value="ECO:0007669"/>
    <property type="project" value="InterPro"/>
</dbReference>
<evidence type="ECO:0000259" key="1">
    <source>
        <dbReference type="PROSITE" id="PS51186"/>
    </source>
</evidence>
<proteinExistence type="predicted"/>
<accession>A0A7W7D8R9</accession>
<evidence type="ECO:0000313" key="2">
    <source>
        <dbReference type="EMBL" id="MBB4702374.1"/>
    </source>
</evidence>
<dbReference type="PROSITE" id="PS51186">
    <property type="entry name" value="GNAT"/>
    <property type="match status" value="1"/>
</dbReference>
<keyword evidence="2" id="KW-0808">Transferase</keyword>
<comment type="caution">
    <text evidence="2">The sequence shown here is derived from an EMBL/GenBank/DDBJ whole genome shotgun (WGS) entry which is preliminary data.</text>
</comment>
<dbReference type="Pfam" id="PF00583">
    <property type="entry name" value="Acetyltransf_1"/>
    <property type="match status" value="1"/>
</dbReference>
<protein>
    <submittedName>
        <fullName evidence="2">GNAT superfamily N-acetyltransferase</fullName>
    </submittedName>
</protein>
<dbReference type="InterPro" id="IPR052523">
    <property type="entry name" value="Trichothecene_AcTrans"/>
</dbReference>
<evidence type="ECO:0000313" key="3">
    <source>
        <dbReference type="Proteomes" id="UP000542210"/>
    </source>
</evidence>
<dbReference type="PANTHER" id="PTHR42791">
    <property type="entry name" value="GNAT FAMILY ACETYLTRANSFERASE"/>
    <property type="match status" value="1"/>
</dbReference>
<dbReference type="Gene3D" id="3.40.630.30">
    <property type="match status" value="1"/>
</dbReference>
<dbReference type="Proteomes" id="UP000542210">
    <property type="component" value="Unassembled WGS sequence"/>
</dbReference>
<dbReference type="SUPFAM" id="SSF55729">
    <property type="entry name" value="Acyl-CoA N-acyltransferases (Nat)"/>
    <property type="match status" value="1"/>
</dbReference>
<dbReference type="PANTHER" id="PTHR42791:SF1">
    <property type="entry name" value="N-ACETYLTRANSFERASE DOMAIN-CONTAINING PROTEIN"/>
    <property type="match status" value="1"/>
</dbReference>
<feature type="domain" description="N-acetyltransferase" evidence="1">
    <location>
        <begin position="61"/>
        <end position="196"/>
    </location>
</feature>
<name>A0A7W7D8R9_9ACTN</name>
<dbReference type="CDD" id="cd04301">
    <property type="entry name" value="NAT_SF"/>
    <property type="match status" value="1"/>
</dbReference>
<dbReference type="EMBL" id="JACHND010000001">
    <property type="protein sequence ID" value="MBB4702374.1"/>
    <property type="molecule type" value="Genomic_DNA"/>
</dbReference>
<keyword evidence="3" id="KW-1185">Reference proteome</keyword>
<dbReference type="AlphaFoldDB" id="A0A7W7D8R9"/>